<dbReference type="EMBL" id="SMSJ01000014">
    <property type="protein sequence ID" value="TDH62141.1"/>
    <property type="molecule type" value="Genomic_DNA"/>
</dbReference>
<dbReference type="Pfam" id="PF14065">
    <property type="entry name" value="Pvc16_N"/>
    <property type="match status" value="1"/>
</dbReference>
<protein>
    <submittedName>
        <fullName evidence="2">DUF4255 domain-containing protein</fullName>
    </submittedName>
</protein>
<evidence type="ECO:0000313" key="2">
    <source>
        <dbReference type="EMBL" id="TDH62141.1"/>
    </source>
</evidence>
<reference evidence="2 3" key="1">
    <citation type="journal article" date="2016" name="J. Microbiol.">
        <title>Dankookia rubra gen. nov., sp. nov., an alphaproteobacterium isolated from sediment of a shallow stream.</title>
        <authorList>
            <person name="Kim W.H."/>
            <person name="Kim D.H."/>
            <person name="Kang K."/>
            <person name="Ahn T.Y."/>
        </authorList>
    </citation>
    <scope>NUCLEOTIDE SEQUENCE [LARGE SCALE GENOMIC DNA]</scope>
    <source>
        <strain evidence="2 3">JCM30602</strain>
    </source>
</reference>
<feature type="domain" description="Pvc16 N-terminal" evidence="1">
    <location>
        <begin position="9"/>
        <end position="198"/>
    </location>
</feature>
<dbReference type="AlphaFoldDB" id="A0A4R5QHM7"/>
<gene>
    <name evidence="2" type="ORF">E2C06_13280</name>
</gene>
<dbReference type="Proteomes" id="UP000295096">
    <property type="component" value="Unassembled WGS sequence"/>
</dbReference>
<dbReference type="InterPro" id="IPR025351">
    <property type="entry name" value="Pvc16_N"/>
</dbReference>
<name>A0A4R5QHM7_9PROT</name>
<comment type="caution">
    <text evidence="2">The sequence shown here is derived from an EMBL/GenBank/DDBJ whole genome shotgun (WGS) entry which is preliminary data.</text>
</comment>
<organism evidence="2 3">
    <name type="scientific">Dankookia rubra</name>
    <dbReference type="NCBI Taxonomy" id="1442381"/>
    <lineage>
        <taxon>Bacteria</taxon>
        <taxon>Pseudomonadati</taxon>
        <taxon>Pseudomonadota</taxon>
        <taxon>Alphaproteobacteria</taxon>
        <taxon>Acetobacterales</taxon>
        <taxon>Roseomonadaceae</taxon>
        <taxon>Dankookia</taxon>
    </lineage>
</organism>
<accession>A0A4R5QHM7</accession>
<keyword evidence="3" id="KW-1185">Reference proteome</keyword>
<proteinExistence type="predicted"/>
<sequence length="403" mass="42189">MSSPLAVAAVTATLRRLLDRALAAQAESLPVTDLDNVAVTMQPLDRARDPAATGNQVNLFLYLVAPNAAWRNQDMPGHSRPGEIAAAPLALNLYYLLSAYGMENDASGPFSHMLLGHAMSALHDHPLLGAEEIAAALPASDLGHQIERVRITLQPLSIEEISKIWAGFQMQYRLSVAYEAAVVLIDSRRPLRAAPPVLRRGAGGTGFDSTAALRSAWPRLDSLAPARPVRPGETVRARGSGLGTGTITARFAPLLGGAPLEVPAARDAASGEVLVAVPADGSLPAGPCMLSLAVDGARRTTELPLLLAPRIVTPMPATAAAGLLTLTVVTPVRVGQRVALILSDREVPAAQVAGDTLRFDLAGVAPGDYPVRLRVDGVDSLALRDPDAALLEVDPTQMVTVPP</sequence>
<evidence type="ECO:0000259" key="1">
    <source>
        <dbReference type="Pfam" id="PF14065"/>
    </source>
</evidence>
<dbReference type="RefSeq" id="WP_133289081.1">
    <property type="nucleotide sequence ID" value="NZ_SMSJ01000014.1"/>
</dbReference>
<evidence type="ECO:0000313" key="3">
    <source>
        <dbReference type="Proteomes" id="UP000295096"/>
    </source>
</evidence>
<dbReference type="OrthoDB" id="527247at2"/>